<dbReference type="Proteomes" id="UP000095286">
    <property type="component" value="Unplaced"/>
</dbReference>
<protein>
    <submittedName>
        <fullName evidence="2">Chaperone protein DnaK</fullName>
    </submittedName>
</protein>
<proteinExistence type="predicted"/>
<accession>A0AC35TQR6</accession>
<sequence>MLRLNSTRIDVKASDFDTFKKEMDEQLETMKKEQEADRADKEGASSRSMAFLDQLLQRPTTKKPDVDMDTPMDLSASGSSK</sequence>
<organism evidence="1 2">
    <name type="scientific">Rhabditophanes sp. KR3021</name>
    <dbReference type="NCBI Taxonomy" id="114890"/>
    <lineage>
        <taxon>Eukaryota</taxon>
        <taxon>Metazoa</taxon>
        <taxon>Ecdysozoa</taxon>
        <taxon>Nematoda</taxon>
        <taxon>Chromadorea</taxon>
        <taxon>Rhabditida</taxon>
        <taxon>Tylenchina</taxon>
        <taxon>Panagrolaimomorpha</taxon>
        <taxon>Strongyloidoidea</taxon>
        <taxon>Alloionematidae</taxon>
        <taxon>Rhabditophanes</taxon>
    </lineage>
</organism>
<evidence type="ECO:0000313" key="2">
    <source>
        <dbReference type="WBParaSite" id="RSKR_0000342100.1"/>
    </source>
</evidence>
<reference evidence="2" key="1">
    <citation type="submission" date="2016-11" db="UniProtKB">
        <authorList>
            <consortium name="WormBaseParasite"/>
        </authorList>
    </citation>
    <scope>IDENTIFICATION</scope>
    <source>
        <strain evidence="2">KR3021</strain>
    </source>
</reference>
<evidence type="ECO:0000313" key="1">
    <source>
        <dbReference type="Proteomes" id="UP000095286"/>
    </source>
</evidence>
<dbReference type="WBParaSite" id="RSKR_0000342100.1">
    <property type="protein sequence ID" value="RSKR_0000342100.1"/>
    <property type="gene ID" value="RSKR_0000342100"/>
</dbReference>
<name>A0AC35TQR6_9BILA</name>